<proteinExistence type="predicted"/>
<evidence type="ECO:0000313" key="2">
    <source>
        <dbReference type="Proteomes" id="UP000266272"/>
    </source>
</evidence>
<sequence>MVDNPHPKIGVAAVISNADGHFLVGKRKGSLGA</sequence>
<comment type="caution">
    <text evidence="1">The sequence shown here is derived from an EMBL/GenBank/DDBJ whole genome shotgun (WGS) entry which is preliminary data.</text>
</comment>
<dbReference type="EMBL" id="PXOA01000103">
    <property type="protein sequence ID" value="RFU80603.1"/>
    <property type="molecule type" value="Genomic_DNA"/>
</dbReference>
<reference evidence="1 2" key="1">
    <citation type="journal article" date="2018" name="PLoS Pathog.">
        <title>Evolution of structural diversity of trichothecenes, a family of toxins produced by plant pathogenic and entomopathogenic fungi.</title>
        <authorList>
            <person name="Proctor R.H."/>
            <person name="McCormick S.P."/>
            <person name="Kim H.S."/>
            <person name="Cardoza R.E."/>
            <person name="Stanley A.M."/>
            <person name="Lindo L."/>
            <person name="Kelly A."/>
            <person name="Brown D.W."/>
            <person name="Lee T."/>
            <person name="Vaughan M.M."/>
            <person name="Alexander N.J."/>
            <person name="Busman M."/>
            <person name="Gutierrez S."/>
        </authorList>
    </citation>
    <scope>NUCLEOTIDE SEQUENCE [LARGE SCALE GENOMIC DNA]</scope>
    <source>
        <strain evidence="1 2">IBT 40837</strain>
    </source>
</reference>
<dbReference type="AlphaFoldDB" id="A0A395NX69"/>
<protein>
    <submittedName>
        <fullName evidence="1">Adp-ribose pyrophosphatase</fullName>
    </submittedName>
</protein>
<name>A0A395NX69_TRIAR</name>
<dbReference type="Proteomes" id="UP000266272">
    <property type="component" value="Unassembled WGS sequence"/>
</dbReference>
<organism evidence="1 2">
    <name type="scientific">Trichoderma arundinaceum</name>
    <dbReference type="NCBI Taxonomy" id="490622"/>
    <lineage>
        <taxon>Eukaryota</taxon>
        <taxon>Fungi</taxon>
        <taxon>Dikarya</taxon>
        <taxon>Ascomycota</taxon>
        <taxon>Pezizomycotina</taxon>
        <taxon>Sordariomycetes</taxon>
        <taxon>Hypocreomycetidae</taxon>
        <taxon>Hypocreales</taxon>
        <taxon>Hypocreaceae</taxon>
        <taxon>Trichoderma</taxon>
    </lineage>
</organism>
<keyword evidence="2" id="KW-1185">Reference proteome</keyword>
<dbReference type="OrthoDB" id="447842at2759"/>
<feature type="non-terminal residue" evidence="1">
    <location>
        <position position="33"/>
    </location>
</feature>
<gene>
    <name evidence="1" type="ORF">TARUN_1606</name>
</gene>
<evidence type="ECO:0000313" key="1">
    <source>
        <dbReference type="EMBL" id="RFU80603.1"/>
    </source>
</evidence>
<accession>A0A395NX69</accession>